<dbReference type="PANTHER" id="PTHR10057:SF0">
    <property type="entry name" value="TRANSLOCATOR PROTEIN"/>
    <property type="match status" value="1"/>
</dbReference>
<dbReference type="FunFam" id="1.20.1260.100:FF:000001">
    <property type="entry name" value="translocator protein 2"/>
    <property type="match status" value="1"/>
</dbReference>
<proteinExistence type="inferred from homology"/>
<evidence type="ECO:0008006" key="8">
    <source>
        <dbReference type="Google" id="ProtNLM"/>
    </source>
</evidence>
<evidence type="ECO:0000256" key="5">
    <source>
        <dbReference type="ARBA" id="ARBA00023136"/>
    </source>
</evidence>
<dbReference type="EMBL" id="MN740306">
    <property type="protein sequence ID" value="QHT99253.1"/>
    <property type="molecule type" value="Genomic_DNA"/>
</dbReference>
<dbReference type="PANTHER" id="PTHR10057">
    <property type="entry name" value="PERIPHERAL-TYPE BENZODIAZEPINE RECEPTOR"/>
    <property type="match status" value="1"/>
</dbReference>
<evidence type="ECO:0000256" key="3">
    <source>
        <dbReference type="ARBA" id="ARBA00022692"/>
    </source>
</evidence>
<feature type="transmembrane region" description="Helical" evidence="6">
    <location>
        <begin position="105"/>
        <end position="127"/>
    </location>
</feature>
<evidence type="ECO:0000256" key="2">
    <source>
        <dbReference type="ARBA" id="ARBA00007524"/>
    </source>
</evidence>
<feature type="transmembrane region" description="Helical" evidence="6">
    <location>
        <begin position="52"/>
        <end position="69"/>
    </location>
</feature>
<organism evidence="7">
    <name type="scientific">viral metagenome</name>
    <dbReference type="NCBI Taxonomy" id="1070528"/>
    <lineage>
        <taxon>unclassified sequences</taxon>
        <taxon>metagenomes</taxon>
        <taxon>organismal metagenomes</taxon>
    </lineage>
</organism>
<protein>
    <recommendedName>
        <fullName evidence="8">TspO/MBR family protein</fullName>
    </recommendedName>
</protein>
<dbReference type="CDD" id="cd15904">
    <property type="entry name" value="TSPO_MBR"/>
    <property type="match status" value="1"/>
</dbReference>
<dbReference type="AlphaFoldDB" id="A0A6C0J6K0"/>
<name>A0A6C0J6K0_9ZZZZ</name>
<keyword evidence="3 6" id="KW-0812">Transmembrane</keyword>
<comment type="similarity">
    <text evidence="2">Belongs to the TspO/BZRP family.</text>
</comment>
<keyword evidence="4 6" id="KW-1133">Transmembrane helix</keyword>
<feature type="transmembrane region" description="Helical" evidence="6">
    <location>
        <begin position="75"/>
        <end position="98"/>
    </location>
</feature>
<dbReference type="Pfam" id="PF03073">
    <property type="entry name" value="TspO_MBR"/>
    <property type="match status" value="1"/>
</dbReference>
<dbReference type="InterPro" id="IPR004307">
    <property type="entry name" value="TspO_MBR"/>
</dbReference>
<dbReference type="GO" id="GO:0033013">
    <property type="term" value="P:tetrapyrrole metabolic process"/>
    <property type="evidence" value="ECO:0007669"/>
    <property type="project" value="UniProtKB-ARBA"/>
</dbReference>
<evidence type="ECO:0000256" key="4">
    <source>
        <dbReference type="ARBA" id="ARBA00022989"/>
    </source>
</evidence>
<evidence type="ECO:0000313" key="7">
    <source>
        <dbReference type="EMBL" id="QHT99253.1"/>
    </source>
</evidence>
<dbReference type="PIRSF" id="PIRSF005859">
    <property type="entry name" value="PBR"/>
    <property type="match status" value="1"/>
</dbReference>
<evidence type="ECO:0000256" key="1">
    <source>
        <dbReference type="ARBA" id="ARBA00004141"/>
    </source>
</evidence>
<sequence length="129" mass="15035">MVEFDPLWYKNLKKSPLSPPNYVFGIVWPILYTMMFMALILVLRTASINSKAVLLFVGQLFLNLIWSPMFFKYKLYSVALLDIFLLIIVLGFTIVAFYKISHVAAYLLVPYLLWLSFASYLNTYIVMNN</sequence>
<dbReference type="GO" id="GO:0016020">
    <property type="term" value="C:membrane"/>
    <property type="evidence" value="ECO:0007669"/>
    <property type="project" value="UniProtKB-SubCell"/>
</dbReference>
<accession>A0A6C0J6K0</accession>
<keyword evidence="5 6" id="KW-0472">Membrane</keyword>
<evidence type="ECO:0000256" key="6">
    <source>
        <dbReference type="SAM" id="Phobius"/>
    </source>
</evidence>
<feature type="transmembrane region" description="Helical" evidence="6">
    <location>
        <begin position="22"/>
        <end position="43"/>
    </location>
</feature>
<reference evidence="7" key="1">
    <citation type="journal article" date="2020" name="Nature">
        <title>Giant virus diversity and host interactions through global metagenomics.</title>
        <authorList>
            <person name="Schulz F."/>
            <person name="Roux S."/>
            <person name="Paez-Espino D."/>
            <person name="Jungbluth S."/>
            <person name="Walsh D.A."/>
            <person name="Denef V.J."/>
            <person name="McMahon K.D."/>
            <person name="Konstantinidis K.T."/>
            <person name="Eloe-Fadrosh E.A."/>
            <person name="Kyrpides N.C."/>
            <person name="Woyke T."/>
        </authorList>
    </citation>
    <scope>NUCLEOTIDE SEQUENCE</scope>
    <source>
        <strain evidence="7">GVMAG-M-3300025699-48</strain>
    </source>
</reference>
<dbReference type="InterPro" id="IPR038330">
    <property type="entry name" value="TspO/MBR-related_sf"/>
</dbReference>
<comment type="subcellular location">
    <subcellularLocation>
        <location evidence="1">Membrane</location>
        <topology evidence="1">Multi-pass membrane protein</topology>
    </subcellularLocation>
</comment>
<dbReference type="Gene3D" id="1.20.1260.100">
    <property type="entry name" value="TspO/MBR protein"/>
    <property type="match status" value="1"/>
</dbReference>